<dbReference type="Pfam" id="PF00669">
    <property type="entry name" value="Flagellin_N"/>
    <property type="match status" value="1"/>
</dbReference>
<keyword evidence="8" id="KW-0966">Cell projection</keyword>
<dbReference type="PANTHER" id="PTHR42792">
    <property type="entry name" value="FLAGELLIN"/>
    <property type="match status" value="1"/>
</dbReference>
<dbReference type="InterPro" id="IPR001029">
    <property type="entry name" value="Flagellin_N"/>
</dbReference>
<comment type="caution">
    <text evidence="8">The sequence shown here is derived from an EMBL/GenBank/DDBJ whole genome shotgun (WGS) entry which is preliminary data.</text>
</comment>
<gene>
    <name evidence="8" type="ORF">QYG89_11640</name>
</gene>
<evidence type="ECO:0000256" key="5">
    <source>
        <dbReference type="SAM" id="Coils"/>
    </source>
</evidence>
<dbReference type="Pfam" id="PF00700">
    <property type="entry name" value="Flagellin_C"/>
    <property type="match status" value="1"/>
</dbReference>
<evidence type="ECO:0000256" key="1">
    <source>
        <dbReference type="ARBA" id="ARBA00005709"/>
    </source>
</evidence>
<evidence type="ECO:0000259" key="6">
    <source>
        <dbReference type="Pfam" id="PF00669"/>
    </source>
</evidence>
<protein>
    <recommendedName>
        <fullName evidence="2 4">Flagellin</fullName>
    </recommendedName>
</protein>
<dbReference type="SUPFAM" id="SSF64518">
    <property type="entry name" value="Phase 1 flagellin"/>
    <property type="match status" value="2"/>
</dbReference>
<dbReference type="Gene3D" id="1.20.1330.10">
    <property type="entry name" value="f41 fragment of flagellin, N-terminal domain"/>
    <property type="match status" value="2"/>
</dbReference>
<keyword evidence="4" id="KW-0964">Secreted</keyword>
<evidence type="ECO:0000259" key="7">
    <source>
        <dbReference type="Pfam" id="PF00700"/>
    </source>
</evidence>
<proteinExistence type="inferred from homology"/>
<dbReference type="PRINTS" id="PR00207">
    <property type="entry name" value="FLAGELLIN"/>
</dbReference>
<reference evidence="8 9" key="1">
    <citation type="submission" date="2023-07" db="EMBL/GenBank/DDBJ databases">
        <title>Bacillus lucianemedeirus sp. nov, a new species isolated from an immunobiological production facility.</title>
        <authorList>
            <person name="Costa L.V."/>
            <person name="Miranda R.V.S.L."/>
            <person name="Brandao M.L.L."/>
            <person name="Reis C.M.F."/>
            <person name="Frazao A.M."/>
            <person name="Cruz F.V."/>
            <person name="Baio P.V.P."/>
            <person name="Veras J.F.C."/>
            <person name="Ramos J.N."/>
            <person name="Vieira V."/>
        </authorList>
    </citation>
    <scope>NUCLEOTIDE SEQUENCE [LARGE SCALE GENOMIC DNA]</scope>
    <source>
        <strain evidence="8 9">B190/17</strain>
    </source>
</reference>
<comment type="subcellular location">
    <subcellularLocation>
        <location evidence="4">Secreted</location>
    </subcellularLocation>
    <subcellularLocation>
        <location evidence="4">Bacterial flagellum</location>
    </subcellularLocation>
</comment>
<evidence type="ECO:0000313" key="9">
    <source>
        <dbReference type="Proteomes" id="UP001619911"/>
    </source>
</evidence>
<dbReference type="InterPro" id="IPR046358">
    <property type="entry name" value="Flagellin_C"/>
</dbReference>
<evidence type="ECO:0000256" key="2">
    <source>
        <dbReference type="ARBA" id="ARBA00020110"/>
    </source>
</evidence>
<comment type="function">
    <text evidence="4">Flagellin is the subunit protein which polymerizes to form the filaments of bacterial flagella.</text>
</comment>
<keyword evidence="5" id="KW-0175">Coiled coil</keyword>
<keyword evidence="8" id="KW-0282">Flagellum</keyword>
<sequence length="436" mass="44249">MIQTAEGALNETHSILQRVRELADQSANGTNTAEDRKAIQDEVKQLKEEIDRIGNTTEFNTQKLLNGNLKSAGGASVGQNTTTGATVGKLAAGTITVSGTHTLSAATFSAAFVAETLNVDGTEITVNWQNLSTDEQNIIKNGASDDATSQQKALDLIVSKINEAIDQSGSGVAHVSGYNTSGKITLTSGSEGTGSKITAGSAGVLKEAIGGAGTSAAGTNTYNGTTVVSGSSFTADINGVTMNVTLTAAITNGTTAMSAAADLLQTALNTAITSANNTAGATSNADPGFIAAVKVNVLDDGRFEIVSETGPINLSDKSGKTTVKDLGLSLAQTDSSGNGGMTFQIGANKGQTITFGINDMRSAALGIASVDVSTQAGASNALTSLDSAIKSVSSERSKLGAIQNRLEHTINNLSTSSENLTAAESRIRDVDYALAA</sequence>
<feature type="domain" description="Flagellin N-terminal" evidence="6">
    <location>
        <begin position="1"/>
        <end position="68"/>
    </location>
</feature>
<keyword evidence="3 4" id="KW-0975">Bacterial flagellum</keyword>
<organism evidence="8 9">
    <name type="scientific">Bacillus lumedeiriae</name>
    <dbReference type="NCBI Taxonomy" id="3058829"/>
    <lineage>
        <taxon>Bacteria</taxon>
        <taxon>Bacillati</taxon>
        <taxon>Bacillota</taxon>
        <taxon>Bacilli</taxon>
        <taxon>Bacillales</taxon>
        <taxon>Bacillaceae</taxon>
        <taxon>Bacillus</taxon>
    </lineage>
</organism>
<feature type="domain" description="Flagellin C-terminal" evidence="7">
    <location>
        <begin position="383"/>
        <end position="434"/>
    </location>
</feature>
<keyword evidence="9" id="KW-1185">Reference proteome</keyword>
<dbReference type="Proteomes" id="UP001619911">
    <property type="component" value="Unassembled WGS sequence"/>
</dbReference>
<dbReference type="EMBL" id="JAUIYO010000009">
    <property type="protein sequence ID" value="MFK2826307.1"/>
    <property type="molecule type" value="Genomic_DNA"/>
</dbReference>
<evidence type="ECO:0000256" key="3">
    <source>
        <dbReference type="ARBA" id="ARBA00023143"/>
    </source>
</evidence>
<evidence type="ECO:0000313" key="8">
    <source>
        <dbReference type="EMBL" id="MFK2826307.1"/>
    </source>
</evidence>
<comment type="similarity">
    <text evidence="1 4">Belongs to the bacterial flagellin family.</text>
</comment>
<name>A0ABW8I9Y5_9BACI</name>
<keyword evidence="8" id="KW-0969">Cilium</keyword>
<feature type="coiled-coil region" evidence="5">
    <location>
        <begin position="29"/>
        <end position="56"/>
    </location>
</feature>
<evidence type="ECO:0000256" key="4">
    <source>
        <dbReference type="RuleBase" id="RU362073"/>
    </source>
</evidence>
<accession>A0ABW8I9Y5</accession>
<dbReference type="PANTHER" id="PTHR42792:SF2">
    <property type="entry name" value="FLAGELLIN"/>
    <property type="match status" value="1"/>
</dbReference>
<dbReference type="InterPro" id="IPR001492">
    <property type="entry name" value="Flagellin"/>
</dbReference>